<keyword evidence="4" id="KW-0614">Plasmid</keyword>
<reference evidence="3" key="1">
    <citation type="submission" date="2022-12" db="EMBL/GenBank/DDBJ databases">
        <authorList>
            <person name="Krivoruchko A.V."/>
            <person name="Elkin A."/>
        </authorList>
    </citation>
    <scope>NUCLEOTIDE SEQUENCE</scope>
    <source>
        <strain evidence="3">IEGM 249</strain>
    </source>
</reference>
<dbReference type="EMBL" id="CP130956">
    <property type="protein sequence ID" value="WLF52435.1"/>
    <property type="molecule type" value="Genomic_DNA"/>
</dbReference>
<evidence type="ECO:0000313" key="5">
    <source>
        <dbReference type="EMBL" id="WLF52435.1"/>
    </source>
</evidence>
<dbReference type="InterPro" id="IPR003673">
    <property type="entry name" value="CoA-Trfase_fam_III"/>
</dbReference>
<dbReference type="RefSeq" id="WP_269592463.1">
    <property type="nucleotide sequence ID" value="NZ_CP130956.1"/>
</dbReference>
<dbReference type="InterPro" id="IPR023606">
    <property type="entry name" value="CoA-Trfase_III_dom_1_sf"/>
</dbReference>
<accession>A0AAX3YSK8</accession>
<evidence type="ECO:0000256" key="1">
    <source>
        <dbReference type="ARBA" id="ARBA00008383"/>
    </source>
</evidence>
<dbReference type="PANTHER" id="PTHR48228:SF6">
    <property type="entry name" value="L-CARNITINE COA-TRANSFERASE"/>
    <property type="match status" value="1"/>
</dbReference>
<keyword evidence="2 4" id="KW-0808">Transferase</keyword>
<dbReference type="Gene3D" id="3.30.1540.10">
    <property type="entry name" value="formyl-coa transferase, domain 3"/>
    <property type="match status" value="1"/>
</dbReference>
<organism evidence="4 7">
    <name type="scientific">Rhodococcus opacus</name>
    <name type="common">Nocardia opaca</name>
    <dbReference type="NCBI Taxonomy" id="37919"/>
    <lineage>
        <taxon>Bacteria</taxon>
        <taxon>Bacillati</taxon>
        <taxon>Actinomycetota</taxon>
        <taxon>Actinomycetes</taxon>
        <taxon>Mycobacteriales</taxon>
        <taxon>Nocardiaceae</taxon>
        <taxon>Rhodococcus</taxon>
    </lineage>
</organism>
<dbReference type="EMBL" id="CP130956">
    <property type="protein sequence ID" value="WLF51768.1"/>
    <property type="molecule type" value="Genomic_DNA"/>
</dbReference>
<dbReference type="Proteomes" id="UP001066327">
    <property type="component" value="Unassembled WGS sequence"/>
</dbReference>
<dbReference type="EMBL" id="JAPWIS010000030">
    <property type="protein sequence ID" value="MCZ4589254.1"/>
    <property type="molecule type" value="Genomic_DNA"/>
</dbReference>
<dbReference type="AlphaFoldDB" id="A0AAX3YSK8"/>
<keyword evidence="6" id="KW-1185">Reference proteome</keyword>
<reference evidence="4" key="2">
    <citation type="submission" date="2023-07" db="EMBL/GenBank/DDBJ databases">
        <title>Genomic analysis of Rhodococcus opacus VOC-14 with glycol ethers degradation activity.</title>
        <authorList>
            <person name="Narkevich D.A."/>
            <person name="Hlushen A.M."/>
            <person name="Akhremchuk A.E."/>
            <person name="Sikolenko M.A."/>
            <person name="Valentovich L.N."/>
        </authorList>
    </citation>
    <scope>NUCLEOTIDE SEQUENCE</scope>
    <source>
        <strain evidence="4">VOC-14</strain>
        <plasmid evidence="4">pRho-VOC14-L</plasmid>
    </source>
</reference>
<gene>
    <name evidence="3" type="ORF">O4328_37370</name>
    <name evidence="4" type="ORF">Q5707_40515</name>
    <name evidence="5" type="ORF">Q5707_44480</name>
</gene>
<proteinExistence type="inferred from homology"/>
<sequence length="418" mass="42864">MSLTPLLSPSAPDPVRDWAESGVVALTGRPDGPPVIPPGRAATVARAMSSWISDVSALGGRHLDVDGARLLSERAAFTGRERRGEVSVGGSCRLLPTADGWAAVSCARPDDPALLGALVSEAVDEDDPWPAVADWIRTRTGAELAARAELLGVAAGPVSRVSTPPPVPVPLHPRPVDGLLVVDFSSLWAGPLCAHLLGLAGARVVKIETPDRPDGARRGNPDFYRLLHGGHESVVLDPTTAGGRRALASLVDAADIVIEASRPRALTRFGLDADVSVARGATWVSITAAGRSSDRIGFGDDLAAAAGLVARDAAGTPLFVGDALADPLTGVTAAALAMSAPADGSGHMWDLSMSDLVASTLTDHPVPQTFQRDGQWVVETSSDVVPVAEPRPRVPAGRVANSGADTAAVLASLGIAVP</sequence>
<dbReference type="GO" id="GO:0016740">
    <property type="term" value="F:transferase activity"/>
    <property type="evidence" value="ECO:0007669"/>
    <property type="project" value="UniProtKB-KW"/>
</dbReference>
<dbReference type="Proteomes" id="UP001231166">
    <property type="component" value="Plasmid pRho-VOC14-L"/>
</dbReference>
<evidence type="ECO:0000256" key="2">
    <source>
        <dbReference type="ARBA" id="ARBA00022679"/>
    </source>
</evidence>
<dbReference type="InterPro" id="IPR050509">
    <property type="entry name" value="CoA-transferase_III"/>
</dbReference>
<evidence type="ECO:0000313" key="7">
    <source>
        <dbReference type="Proteomes" id="UP001231166"/>
    </source>
</evidence>
<dbReference type="SUPFAM" id="SSF89796">
    <property type="entry name" value="CoA-transferase family III (CaiB/BaiF)"/>
    <property type="match status" value="2"/>
</dbReference>
<evidence type="ECO:0000313" key="6">
    <source>
        <dbReference type="Proteomes" id="UP001066327"/>
    </source>
</evidence>
<dbReference type="Pfam" id="PF02515">
    <property type="entry name" value="CoA_transf_3"/>
    <property type="match status" value="1"/>
</dbReference>
<geneLocation type="plasmid" evidence="4 7">
    <name>pRho-VOC14-L</name>
</geneLocation>
<dbReference type="Gene3D" id="3.40.50.10540">
    <property type="entry name" value="Crotonobetainyl-coa:carnitine coa-transferase, domain 1"/>
    <property type="match status" value="2"/>
</dbReference>
<evidence type="ECO:0000313" key="3">
    <source>
        <dbReference type="EMBL" id="MCZ4589254.1"/>
    </source>
</evidence>
<name>A0AAX3YSK8_RHOOP</name>
<dbReference type="InterPro" id="IPR044855">
    <property type="entry name" value="CoA-Trfase_III_dom3_sf"/>
</dbReference>
<dbReference type="PANTHER" id="PTHR48228">
    <property type="entry name" value="SUCCINYL-COA--D-CITRAMALATE COA-TRANSFERASE"/>
    <property type="match status" value="1"/>
</dbReference>
<evidence type="ECO:0000313" key="4">
    <source>
        <dbReference type="EMBL" id="WLF51768.1"/>
    </source>
</evidence>
<comment type="similarity">
    <text evidence="1">Belongs to the CoA-transferase III family.</text>
</comment>
<protein>
    <submittedName>
        <fullName evidence="4">CoA transferase</fullName>
    </submittedName>
</protein>